<dbReference type="PANTHER" id="PTHR19848">
    <property type="entry name" value="WD40 REPEAT PROTEIN"/>
    <property type="match status" value="1"/>
</dbReference>
<protein>
    <submittedName>
        <fullName evidence="4">Uncharacterized protein</fullName>
    </submittedName>
</protein>
<name>A0A2W4QTT3_9GAMM</name>
<dbReference type="PROSITE" id="PS50294">
    <property type="entry name" value="WD_REPEATS_REGION"/>
    <property type="match status" value="1"/>
</dbReference>
<organism evidence="4 5">
    <name type="scientific">Candidatus Methylumidiphilus alinenensis</name>
    <dbReference type="NCBI Taxonomy" id="2202197"/>
    <lineage>
        <taxon>Bacteria</taxon>
        <taxon>Pseudomonadati</taxon>
        <taxon>Pseudomonadota</taxon>
        <taxon>Gammaproteobacteria</taxon>
        <taxon>Methylococcales</taxon>
        <taxon>Candidatus Methylumidiphilus</taxon>
    </lineage>
</organism>
<dbReference type="Pfam" id="PF00400">
    <property type="entry name" value="WD40"/>
    <property type="match status" value="1"/>
</dbReference>
<evidence type="ECO:0000256" key="3">
    <source>
        <dbReference type="PROSITE-ProRule" id="PRU00221"/>
    </source>
</evidence>
<comment type="caution">
    <text evidence="4">The sequence shown here is derived from an EMBL/GenBank/DDBJ whole genome shotgun (WGS) entry which is preliminary data.</text>
</comment>
<accession>A0A2W4QTT3</accession>
<feature type="repeat" description="WD" evidence="3">
    <location>
        <begin position="1"/>
        <end position="22"/>
    </location>
</feature>
<dbReference type="EMBL" id="QJPH01000527">
    <property type="protein sequence ID" value="PZN71288.1"/>
    <property type="molecule type" value="Genomic_DNA"/>
</dbReference>
<feature type="repeat" description="WD" evidence="3">
    <location>
        <begin position="22"/>
        <end position="55"/>
    </location>
</feature>
<dbReference type="PANTHER" id="PTHR19848:SF8">
    <property type="entry name" value="F-BOX AND WD REPEAT DOMAIN CONTAINING 7"/>
    <property type="match status" value="1"/>
</dbReference>
<dbReference type="InterPro" id="IPR011047">
    <property type="entry name" value="Quinoprotein_ADH-like_sf"/>
</dbReference>
<dbReference type="AlphaFoldDB" id="A0A2W4QTT3"/>
<evidence type="ECO:0000313" key="4">
    <source>
        <dbReference type="EMBL" id="PZN71288.1"/>
    </source>
</evidence>
<keyword evidence="1 3" id="KW-0853">WD repeat</keyword>
<dbReference type="SUPFAM" id="SSF50998">
    <property type="entry name" value="Quinoprotein alcohol dehydrogenase-like"/>
    <property type="match status" value="1"/>
</dbReference>
<keyword evidence="2" id="KW-0677">Repeat</keyword>
<sequence>ASADLDGYLRVWDSRNGCLLAQTRHADGITALAFGPAGQTLVSGGFDRTLRLWQVGVVKP</sequence>
<proteinExistence type="predicted"/>
<evidence type="ECO:0000256" key="1">
    <source>
        <dbReference type="ARBA" id="ARBA00022574"/>
    </source>
</evidence>
<dbReference type="Proteomes" id="UP000249396">
    <property type="component" value="Unassembled WGS sequence"/>
</dbReference>
<dbReference type="InterPro" id="IPR015943">
    <property type="entry name" value="WD40/YVTN_repeat-like_dom_sf"/>
</dbReference>
<reference evidence="4 5" key="1">
    <citation type="journal article" date="2018" name="Aquat. Microb. Ecol.">
        <title>Gammaproteobacterial methanotrophs dominate.</title>
        <authorList>
            <person name="Rissanen A.J."/>
            <person name="Saarenheimo J."/>
            <person name="Tiirola M."/>
            <person name="Peura S."/>
            <person name="Aalto S.L."/>
            <person name="Karvinen A."/>
            <person name="Nykanen H."/>
        </authorList>
    </citation>
    <scope>NUCLEOTIDE SEQUENCE [LARGE SCALE GENOMIC DNA]</scope>
    <source>
        <strain evidence="4">AMbin10</strain>
    </source>
</reference>
<dbReference type="SMART" id="SM00320">
    <property type="entry name" value="WD40"/>
    <property type="match status" value="1"/>
</dbReference>
<dbReference type="Gene3D" id="2.130.10.10">
    <property type="entry name" value="YVTN repeat-like/Quinoprotein amine dehydrogenase"/>
    <property type="match status" value="1"/>
</dbReference>
<dbReference type="InterPro" id="IPR001680">
    <property type="entry name" value="WD40_rpt"/>
</dbReference>
<gene>
    <name evidence="4" type="ORF">DM484_26665</name>
</gene>
<evidence type="ECO:0000313" key="5">
    <source>
        <dbReference type="Proteomes" id="UP000249396"/>
    </source>
</evidence>
<dbReference type="PROSITE" id="PS50082">
    <property type="entry name" value="WD_REPEATS_2"/>
    <property type="match status" value="2"/>
</dbReference>
<evidence type="ECO:0000256" key="2">
    <source>
        <dbReference type="ARBA" id="ARBA00022737"/>
    </source>
</evidence>
<feature type="non-terminal residue" evidence="4">
    <location>
        <position position="1"/>
    </location>
</feature>